<keyword evidence="2" id="KW-0805">Transcription regulation</keyword>
<dbReference type="GO" id="GO:0032993">
    <property type="term" value="C:protein-DNA complex"/>
    <property type="evidence" value="ECO:0007669"/>
    <property type="project" value="TreeGrafter"/>
</dbReference>
<evidence type="ECO:0000256" key="1">
    <source>
        <dbReference type="ARBA" id="ARBA00009437"/>
    </source>
</evidence>
<dbReference type="Pfam" id="PF03466">
    <property type="entry name" value="LysR_substrate"/>
    <property type="match status" value="1"/>
</dbReference>
<dbReference type="FunFam" id="1.10.10.10:FF:000001">
    <property type="entry name" value="LysR family transcriptional regulator"/>
    <property type="match status" value="1"/>
</dbReference>
<protein>
    <submittedName>
        <fullName evidence="6">Hydrogen peroxide-inducible genes activator</fullName>
    </submittedName>
</protein>
<dbReference type="InterPro" id="IPR005119">
    <property type="entry name" value="LysR_subst-bd"/>
</dbReference>
<dbReference type="AlphaFoldDB" id="A0A850NXD0"/>
<dbReference type="RefSeq" id="WP_176625757.1">
    <property type="nucleotide sequence ID" value="NZ_JABXXQ010000378.1"/>
</dbReference>
<gene>
    <name evidence="6" type="ORF">HUK83_14060</name>
</gene>
<dbReference type="Proteomes" id="UP000565205">
    <property type="component" value="Unassembled WGS sequence"/>
</dbReference>
<dbReference type="InterPro" id="IPR000847">
    <property type="entry name" value="LysR_HTH_N"/>
</dbReference>
<dbReference type="GO" id="GO:0003677">
    <property type="term" value="F:DNA binding"/>
    <property type="evidence" value="ECO:0007669"/>
    <property type="project" value="UniProtKB-KW"/>
</dbReference>
<name>A0A850NXD0_9PROT</name>
<dbReference type="EMBL" id="JABXXQ010000378">
    <property type="protein sequence ID" value="NVN31448.1"/>
    <property type="molecule type" value="Genomic_DNA"/>
</dbReference>
<dbReference type="InterPro" id="IPR036388">
    <property type="entry name" value="WH-like_DNA-bd_sf"/>
</dbReference>
<evidence type="ECO:0000256" key="3">
    <source>
        <dbReference type="ARBA" id="ARBA00023125"/>
    </source>
</evidence>
<dbReference type="Gene3D" id="3.40.190.10">
    <property type="entry name" value="Periplasmic binding protein-like II"/>
    <property type="match status" value="2"/>
</dbReference>
<evidence type="ECO:0000313" key="6">
    <source>
        <dbReference type="EMBL" id="NVN31448.1"/>
    </source>
</evidence>
<comment type="caution">
    <text evidence="6">The sequence shown here is derived from an EMBL/GenBank/DDBJ whole genome shotgun (WGS) entry which is preliminary data.</text>
</comment>
<sequence length="266" mass="28269">MPPLPSPQQLRYLVALAEARHFGRAAAVCAVTQSTLSAGVIALERQLGASLLQREGSRGVVFTTEGEEVVRRARTALAALESVAASVGQAEAVEIADLRLGLIPTIGPFVLDRLLAARGERLRLSLREDVTDRLLRGLEAQRLDAALLAVPCDCRGLETVPVLRDELVVALPQAHRLAGQESLSMAMLRDEPMLLLEDGHCLRDHVLTACREQSGWDLSESGEGFAATGLHMLTRMVAAGLGVTLLPKLAVDAGLADGLAVRPLSG</sequence>
<organism evidence="6 7">
    <name type="scientific">Endobacter medicaginis</name>
    <dbReference type="NCBI Taxonomy" id="1181271"/>
    <lineage>
        <taxon>Bacteria</taxon>
        <taxon>Pseudomonadati</taxon>
        <taxon>Pseudomonadota</taxon>
        <taxon>Alphaproteobacteria</taxon>
        <taxon>Acetobacterales</taxon>
        <taxon>Acetobacteraceae</taxon>
        <taxon>Endobacter</taxon>
    </lineage>
</organism>
<evidence type="ECO:0000256" key="4">
    <source>
        <dbReference type="ARBA" id="ARBA00023163"/>
    </source>
</evidence>
<dbReference type="Pfam" id="PF00126">
    <property type="entry name" value="HTH_1"/>
    <property type="match status" value="1"/>
</dbReference>
<feature type="domain" description="HTH lysR-type" evidence="5">
    <location>
        <begin position="5"/>
        <end position="63"/>
    </location>
</feature>
<feature type="non-terminal residue" evidence="6">
    <location>
        <position position="266"/>
    </location>
</feature>
<dbReference type="PROSITE" id="PS50931">
    <property type="entry name" value="HTH_LYSR"/>
    <property type="match status" value="1"/>
</dbReference>
<dbReference type="GO" id="GO:0003700">
    <property type="term" value="F:DNA-binding transcription factor activity"/>
    <property type="evidence" value="ECO:0007669"/>
    <property type="project" value="InterPro"/>
</dbReference>
<evidence type="ECO:0000256" key="2">
    <source>
        <dbReference type="ARBA" id="ARBA00023015"/>
    </source>
</evidence>
<keyword evidence="4" id="KW-0804">Transcription</keyword>
<comment type="similarity">
    <text evidence="1">Belongs to the LysR transcriptional regulatory family.</text>
</comment>
<dbReference type="PANTHER" id="PTHR30346">
    <property type="entry name" value="TRANSCRIPTIONAL DUAL REGULATOR HCAR-RELATED"/>
    <property type="match status" value="1"/>
</dbReference>
<dbReference type="SUPFAM" id="SSF53850">
    <property type="entry name" value="Periplasmic binding protein-like II"/>
    <property type="match status" value="1"/>
</dbReference>
<accession>A0A850NXD0</accession>
<dbReference type="CDD" id="cd08411">
    <property type="entry name" value="PBP2_OxyR"/>
    <property type="match status" value="1"/>
</dbReference>
<reference evidence="6 7" key="1">
    <citation type="submission" date="2020-06" db="EMBL/GenBank/DDBJ databases">
        <title>Description of novel acetic acid bacteria.</title>
        <authorList>
            <person name="Sombolestani A."/>
        </authorList>
    </citation>
    <scope>NUCLEOTIDE SEQUENCE [LARGE SCALE GENOMIC DNA]</scope>
    <source>
        <strain evidence="6 7">LMG 26838</strain>
    </source>
</reference>
<proteinExistence type="inferred from homology"/>
<evidence type="ECO:0000313" key="7">
    <source>
        <dbReference type="Proteomes" id="UP000565205"/>
    </source>
</evidence>
<dbReference type="Gene3D" id="1.10.10.10">
    <property type="entry name" value="Winged helix-like DNA-binding domain superfamily/Winged helix DNA-binding domain"/>
    <property type="match status" value="1"/>
</dbReference>
<keyword evidence="3" id="KW-0238">DNA-binding</keyword>
<dbReference type="SUPFAM" id="SSF46785">
    <property type="entry name" value="Winged helix' DNA-binding domain"/>
    <property type="match status" value="1"/>
</dbReference>
<evidence type="ECO:0000259" key="5">
    <source>
        <dbReference type="PROSITE" id="PS50931"/>
    </source>
</evidence>
<dbReference type="InterPro" id="IPR036390">
    <property type="entry name" value="WH_DNA-bd_sf"/>
</dbReference>
<dbReference type="PANTHER" id="PTHR30346:SF10">
    <property type="entry name" value="TRANSCRIPTIONAL REGULATOR OF OXIDATIVE STRESS OXYR"/>
    <property type="match status" value="1"/>
</dbReference>